<dbReference type="PANTHER" id="PTHR45629">
    <property type="entry name" value="SNF2/RAD54 FAMILY MEMBER"/>
    <property type="match status" value="1"/>
</dbReference>
<evidence type="ECO:0000256" key="17">
    <source>
        <dbReference type="ARBA" id="ARBA00029956"/>
    </source>
</evidence>
<keyword evidence="10" id="KW-0347">Helicase</keyword>
<dbReference type="SMART" id="SM00490">
    <property type="entry name" value="HELICc"/>
    <property type="match status" value="1"/>
</dbReference>
<dbReference type="GO" id="GO:0005634">
    <property type="term" value="C:nucleus"/>
    <property type="evidence" value="ECO:0007669"/>
    <property type="project" value="TreeGrafter"/>
</dbReference>
<dbReference type="CDD" id="cd18000">
    <property type="entry name" value="DEXHc_ERCC6"/>
    <property type="match status" value="1"/>
</dbReference>
<evidence type="ECO:0000256" key="10">
    <source>
        <dbReference type="ARBA" id="ARBA00022806"/>
    </source>
</evidence>
<dbReference type="InterPro" id="IPR050496">
    <property type="entry name" value="SNF2_RAD54_helicase_repair"/>
</dbReference>
<evidence type="ECO:0000256" key="1">
    <source>
        <dbReference type="ARBA" id="ARBA00004123"/>
    </source>
</evidence>
<dbReference type="Pfam" id="PF25875">
    <property type="entry name" value="WHD_Rad26_CSB"/>
    <property type="match status" value="1"/>
</dbReference>
<feature type="compositionally biased region" description="Polar residues" evidence="18">
    <location>
        <begin position="878"/>
        <end position="893"/>
    </location>
</feature>
<organism evidence="21 22">
    <name type="scientific">Dermatophagoides farinae</name>
    <name type="common">American house dust mite</name>
    <dbReference type="NCBI Taxonomy" id="6954"/>
    <lineage>
        <taxon>Eukaryota</taxon>
        <taxon>Metazoa</taxon>
        <taxon>Ecdysozoa</taxon>
        <taxon>Arthropoda</taxon>
        <taxon>Chelicerata</taxon>
        <taxon>Arachnida</taxon>
        <taxon>Acari</taxon>
        <taxon>Acariformes</taxon>
        <taxon>Sarcoptiformes</taxon>
        <taxon>Astigmata</taxon>
        <taxon>Psoroptidia</taxon>
        <taxon>Analgoidea</taxon>
        <taxon>Pyroglyphidae</taxon>
        <taxon>Dermatophagoidinae</taxon>
        <taxon>Dermatophagoides</taxon>
    </lineage>
</organism>
<evidence type="ECO:0000313" key="22">
    <source>
        <dbReference type="Proteomes" id="UP000790347"/>
    </source>
</evidence>
<keyword evidence="9" id="KW-0378">Hydrolase</keyword>
<evidence type="ECO:0000313" key="21">
    <source>
        <dbReference type="EMBL" id="KAH9520572.1"/>
    </source>
</evidence>
<evidence type="ECO:0000256" key="13">
    <source>
        <dbReference type="ARBA" id="ARBA00023204"/>
    </source>
</evidence>
<comment type="subcellular location">
    <subcellularLocation>
        <location evidence="1">Nucleus</location>
    </subcellularLocation>
</comment>
<dbReference type="SMART" id="SM00487">
    <property type="entry name" value="DEXDc"/>
    <property type="match status" value="1"/>
</dbReference>
<dbReference type="PANTHER" id="PTHR45629:SF7">
    <property type="entry name" value="DNA EXCISION REPAIR PROTEIN ERCC-6-RELATED"/>
    <property type="match status" value="1"/>
</dbReference>
<accession>A0A922L7J5</accession>
<dbReference type="InterPro" id="IPR058951">
    <property type="entry name" value="WHD_Rad26_CSB-like"/>
</dbReference>
<dbReference type="Pfam" id="PF00271">
    <property type="entry name" value="Helicase_C"/>
    <property type="match status" value="1"/>
</dbReference>
<dbReference type="InterPro" id="IPR038718">
    <property type="entry name" value="SNF2-like_sf"/>
</dbReference>
<feature type="compositionally biased region" description="Low complexity" evidence="18">
    <location>
        <begin position="857"/>
        <end position="877"/>
    </location>
</feature>
<evidence type="ECO:0000256" key="4">
    <source>
        <dbReference type="ARBA" id="ARBA00015341"/>
    </source>
</evidence>
<name>A0A922L7J5_DERFA</name>
<keyword evidence="15" id="KW-0131">Cell cycle</keyword>
<evidence type="ECO:0000256" key="18">
    <source>
        <dbReference type="SAM" id="MobiDB-lite"/>
    </source>
</evidence>
<evidence type="ECO:0000256" key="14">
    <source>
        <dbReference type="ARBA" id="ARBA00023242"/>
    </source>
</evidence>
<comment type="subunit">
    <text evidence="3">Interacts (via N-terminus) with spn-A/Rad51.</text>
</comment>
<gene>
    <name evidence="21" type="primary">ERCC6</name>
    <name evidence="21" type="ORF">DERF_004273</name>
</gene>
<keyword evidence="5" id="KW-0132">Cell division</keyword>
<feature type="region of interest" description="Disordered" evidence="18">
    <location>
        <begin position="775"/>
        <end position="817"/>
    </location>
</feature>
<comment type="function">
    <text evidence="16">Involved in mitotic DNA repair and meiotic recombination. Functions in the recombinational DNA repair pathway. Essential for interhomolog gene conversion (GC), but may have a less important role in intersister GC than spn-A/Rad51. In the presence of DNA, spn-A/Rad51 enhances the ATPase activity of okr/Rad54.</text>
</comment>
<feature type="domain" description="Helicase C-terminal" evidence="20">
    <location>
        <begin position="589"/>
        <end position="748"/>
    </location>
</feature>
<dbReference type="InterPro" id="IPR001650">
    <property type="entry name" value="Helicase_C-like"/>
</dbReference>
<reference evidence="21" key="2">
    <citation type="journal article" date="2022" name="Res Sq">
        <title>Comparative Genomics Reveals Insights into the Divergent Evolution of Astigmatic Mites and Household Pest Adaptations.</title>
        <authorList>
            <person name="Xiong Q."/>
            <person name="Wan A.T.-Y."/>
            <person name="Liu X.-Y."/>
            <person name="Fung C.S.-H."/>
            <person name="Xiao X."/>
            <person name="Malainual N."/>
            <person name="Hou J."/>
            <person name="Wang L."/>
            <person name="Wang M."/>
            <person name="Yang K."/>
            <person name="Cui Y."/>
            <person name="Leung E."/>
            <person name="Nong W."/>
            <person name="Shin S.-K."/>
            <person name="Au S."/>
            <person name="Jeong K.Y."/>
            <person name="Chew F.T."/>
            <person name="Hui J."/>
            <person name="Leung T.F."/>
            <person name="Tungtrongchitr A."/>
            <person name="Zhong N."/>
            <person name="Liu Z."/>
            <person name="Tsui S."/>
        </authorList>
    </citation>
    <scope>NUCLEOTIDE SEQUENCE</scope>
    <source>
        <strain evidence="21">Derf</strain>
        <tissue evidence="21">Whole organism</tissue>
    </source>
</reference>
<feature type="region of interest" description="Disordered" evidence="18">
    <location>
        <begin position="857"/>
        <end position="896"/>
    </location>
</feature>
<evidence type="ECO:0000256" key="2">
    <source>
        <dbReference type="ARBA" id="ARBA00007025"/>
    </source>
</evidence>
<evidence type="ECO:0000256" key="9">
    <source>
        <dbReference type="ARBA" id="ARBA00022801"/>
    </source>
</evidence>
<evidence type="ECO:0000259" key="19">
    <source>
        <dbReference type="PROSITE" id="PS51192"/>
    </source>
</evidence>
<proteinExistence type="inferred from homology"/>
<dbReference type="GO" id="GO:0006283">
    <property type="term" value="P:transcription-coupled nucleotide-excision repair"/>
    <property type="evidence" value="ECO:0007669"/>
    <property type="project" value="TreeGrafter"/>
</dbReference>
<dbReference type="Gene3D" id="3.40.50.300">
    <property type="entry name" value="P-loop containing nucleotide triphosphate hydrolases"/>
    <property type="match status" value="1"/>
</dbReference>
<reference evidence="21" key="1">
    <citation type="submission" date="2013-05" db="EMBL/GenBank/DDBJ databases">
        <authorList>
            <person name="Yim A.K.Y."/>
            <person name="Chan T.F."/>
            <person name="Ji K.M."/>
            <person name="Liu X.Y."/>
            <person name="Zhou J.W."/>
            <person name="Li R.Q."/>
            <person name="Yang K.Y."/>
            <person name="Li J."/>
            <person name="Li M."/>
            <person name="Law P.T.W."/>
            <person name="Wu Y.L."/>
            <person name="Cai Z.L."/>
            <person name="Qin H."/>
            <person name="Bao Y."/>
            <person name="Leung R.K.K."/>
            <person name="Ng P.K.S."/>
            <person name="Zou J."/>
            <person name="Zhong X.J."/>
            <person name="Ran P.X."/>
            <person name="Zhong N.S."/>
            <person name="Liu Z.G."/>
            <person name="Tsui S.K.W."/>
        </authorList>
    </citation>
    <scope>NUCLEOTIDE SEQUENCE</scope>
    <source>
        <strain evidence="21">Derf</strain>
        <tissue evidence="21">Whole organism</tissue>
    </source>
</reference>
<evidence type="ECO:0000256" key="7">
    <source>
        <dbReference type="ARBA" id="ARBA00022763"/>
    </source>
</evidence>
<dbReference type="GO" id="GO:0005524">
    <property type="term" value="F:ATP binding"/>
    <property type="evidence" value="ECO:0007669"/>
    <property type="project" value="InterPro"/>
</dbReference>
<keyword evidence="7" id="KW-0227">DNA damage</keyword>
<feature type="compositionally biased region" description="Acidic residues" evidence="18">
    <location>
        <begin position="1"/>
        <end position="12"/>
    </location>
</feature>
<dbReference type="GO" id="GO:0008094">
    <property type="term" value="F:ATP-dependent activity, acting on DNA"/>
    <property type="evidence" value="ECO:0007669"/>
    <property type="project" value="TreeGrafter"/>
</dbReference>
<evidence type="ECO:0000256" key="3">
    <source>
        <dbReference type="ARBA" id="ARBA00011467"/>
    </source>
</evidence>
<evidence type="ECO:0000256" key="6">
    <source>
        <dbReference type="ARBA" id="ARBA00022741"/>
    </source>
</evidence>
<evidence type="ECO:0000256" key="12">
    <source>
        <dbReference type="ARBA" id="ARBA00023125"/>
    </source>
</evidence>
<dbReference type="CDD" id="cd18793">
    <property type="entry name" value="SF2_C_SNF"/>
    <property type="match status" value="1"/>
</dbReference>
<dbReference type="CDD" id="cd22254">
    <property type="entry name" value="CSB_WHD"/>
    <property type="match status" value="1"/>
</dbReference>
<dbReference type="SUPFAM" id="SSF52540">
    <property type="entry name" value="P-loop containing nucleoside triphosphate hydrolases"/>
    <property type="match status" value="2"/>
</dbReference>
<sequence length="1156" mass="134032">MINPDDDDDDEFSANKVINLDSSDDDINDISLQTTKKRKHNESDDGRVQINLDKTLIPKSKDKTIGLAFSGEKSELEALGIVSYQHSVYEEKFVDQIEKNVDEFSEKQHSQNDVDDNSDEKQSIVELSEQDECSQEDASTSGIEPLDDDDDEFTPDDGPSYVDDLNDYFDDDVDRFLEAPDNCNIEISRKKCEKIDDSKAIDNVRRNRIRDDGDITIYRERIAAYETSRLQSNDDESSNDNDEELHRINEDFSIPKRVWERLYEYQHDAVKWMCDLHIKLCGGILGDEMGLGKTVEVISFLISLSFSKSYEVSECYKYLGPVLLVCPATVMYQWVNEFHKWWPPFRVAVLHQSGSYKGKSRTKLVNDIIQTNGILITSYKSLVCFQKYLVPKNWHYVILDEGHKIRNPIAQVTQCCKLFETCHRLILSGTPIQNDLTELWSLMNFVFPNKLGSLDSFMKSLGMAIKKGGYSHATEQEIQDSFNCSVVLRDLIKPYLLRRTKDEIKNNLSLPPKNEQVLFCKLTDIQKQYYQDYINSEAFARIDMQKASIFKALVNIRKICNHPYLFSKECNPDGKFDKDFFKMSSKMVVVNALLKLWHKQDQKVLMFTQGRQMLNLLERWVIKKKYSYFRMDGTTSINMRQSLIKSFNEDETKFVFLLTTRVGGVGVSLTGANRVIIFDPDWNPCTDIQARERCWRIGQRRDVIIYRLMTSGTVEEKIYHRQIFKQYLSNRILRDPKHQKFVKMNNMRELFTLSDCSETGLYFYDSKVKLNRKNNHKKFDELRKQSSSSTNEKSPGKKLPKIPKKTYDNSDNGNRNKTKLIDWSNVKIEISEERRRELREQVKKICQKQFEKNSCSSSSNAVESLSQSSSHSKVDSSLENPNESLSQNKSTDIQYVIDNRPNGVKVKILSEKKKQQSNSANFEGHQIKYLVKKENYNETTVKNSDSIKKSNKNEDYILSKIFGRSVESVLQHDRIEYNPIPDHSLIEKEAKELAKQAIENLKQQIFSQHSSSSSSSLSTTSSNNRLSSLIKPRLKTLSSNQEKNLSSNNILQERANKFIGQNVSNNLPLPNQFDEYKTLAMDLYQFLRDHNGRVSTDTIVEEFRPRIRNNQSASFRELLINMATIESDCSIQNERKRSVDKYWKLKEEFRLLPSSS</sequence>
<dbReference type="InterPro" id="IPR014001">
    <property type="entry name" value="Helicase_ATP-bd"/>
</dbReference>
<dbReference type="PROSITE" id="PS51194">
    <property type="entry name" value="HELICASE_CTER"/>
    <property type="match status" value="1"/>
</dbReference>
<dbReference type="EMBL" id="ASGP02000002">
    <property type="protein sequence ID" value="KAH9520572.1"/>
    <property type="molecule type" value="Genomic_DNA"/>
</dbReference>
<dbReference type="AlphaFoldDB" id="A0A922L7J5"/>
<evidence type="ECO:0000256" key="16">
    <source>
        <dbReference type="ARBA" id="ARBA00024776"/>
    </source>
</evidence>
<dbReference type="Pfam" id="PF00176">
    <property type="entry name" value="SNF2-rel_dom"/>
    <property type="match status" value="1"/>
</dbReference>
<evidence type="ECO:0000256" key="5">
    <source>
        <dbReference type="ARBA" id="ARBA00022618"/>
    </source>
</evidence>
<dbReference type="InterPro" id="IPR000330">
    <property type="entry name" value="SNF2_N"/>
</dbReference>
<keyword evidence="8" id="KW-0498">Mitosis</keyword>
<keyword evidence="13" id="KW-0234">DNA repair</keyword>
<keyword evidence="22" id="KW-1185">Reference proteome</keyword>
<dbReference type="GO" id="GO:0016787">
    <property type="term" value="F:hydrolase activity"/>
    <property type="evidence" value="ECO:0007669"/>
    <property type="project" value="UniProtKB-KW"/>
</dbReference>
<dbReference type="Gene3D" id="3.40.50.10810">
    <property type="entry name" value="Tandem AAA-ATPase domain"/>
    <property type="match status" value="1"/>
</dbReference>
<comment type="similarity">
    <text evidence="2">Belongs to the SNF2/RAD54 helicase family.</text>
</comment>
<dbReference type="InterPro" id="IPR049730">
    <property type="entry name" value="SNF2/RAD54-like_C"/>
</dbReference>
<dbReference type="Proteomes" id="UP000790347">
    <property type="component" value="Unassembled WGS sequence"/>
</dbReference>
<evidence type="ECO:0000256" key="15">
    <source>
        <dbReference type="ARBA" id="ARBA00023306"/>
    </source>
</evidence>
<keyword evidence="12" id="KW-0238">DNA-binding</keyword>
<feature type="domain" description="Helicase ATP-binding" evidence="19">
    <location>
        <begin position="274"/>
        <end position="449"/>
    </location>
</feature>
<dbReference type="GO" id="GO:0051301">
    <property type="term" value="P:cell division"/>
    <property type="evidence" value="ECO:0007669"/>
    <property type="project" value="UniProtKB-KW"/>
</dbReference>
<feature type="region of interest" description="Disordered" evidence="18">
    <location>
        <begin position="1"/>
        <end position="29"/>
    </location>
</feature>
<evidence type="ECO:0000259" key="20">
    <source>
        <dbReference type="PROSITE" id="PS51194"/>
    </source>
</evidence>
<protein>
    <recommendedName>
        <fullName evidence="4">DNA repair and recombination protein RAD54-like</fullName>
    </recommendedName>
    <alternativeName>
        <fullName evidence="17">Protein okra</fullName>
    </alternativeName>
</protein>
<keyword evidence="6" id="KW-0547">Nucleotide-binding</keyword>
<comment type="caution">
    <text evidence="21">The sequence shown here is derived from an EMBL/GenBank/DDBJ whole genome shotgun (WGS) entry which is preliminary data.</text>
</comment>
<dbReference type="FunFam" id="3.40.50.10810:FF:000094">
    <property type="entry name" value="DNA excision repair protein ERCC-6"/>
    <property type="match status" value="1"/>
</dbReference>
<keyword evidence="11" id="KW-0067">ATP-binding</keyword>
<feature type="compositionally biased region" description="Acidic residues" evidence="18">
    <location>
        <begin position="145"/>
        <end position="155"/>
    </location>
</feature>
<evidence type="ECO:0000256" key="11">
    <source>
        <dbReference type="ARBA" id="ARBA00022840"/>
    </source>
</evidence>
<evidence type="ECO:0000256" key="8">
    <source>
        <dbReference type="ARBA" id="ARBA00022776"/>
    </source>
</evidence>
<dbReference type="InterPro" id="IPR027417">
    <property type="entry name" value="P-loop_NTPase"/>
</dbReference>
<feature type="region of interest" description="Disordered" evidence="18">
    <location>
        <begin position="104"/>
        <end position="161"/>
    </location>
</feature>
<dbReference type="PROSITE" id="PS51192">
    <property type="entry name" value="HELICASE_ATP_BIND_1"/>
    <property type="match status" value="1"/>
</dbReference>
<keyword evidence="14" id="KW-0539">Nucleus</keyword>